<dbReference type="EMBL" id="WKKV01000044">
    <property type="protein sequence ID" value="MSE04223.1"/>
    <property type="molecule type" value="Genomic_DNA"/>
</dbReference>
<dbReference type="NCBIfam" id="TIGR01563">
    <property type="entry name" value="gp16_SPP1"/>
    <property type="match status" value="1"/>
</dbReference>
<comment type="caution">
    <text evidence="2">The sequence shown here is derived from an EMBL/GenBank/DDBJ whole genome shotgun (WGS) entry which is preliminary data.</text>
</comment>
<dbReference type="EMBL" id="WKKV01000015">
    <property type="protein sequence ID" value="MSE04088.1"/>
    <property type="molecule type" value="Genomic_DNA"/>
</dbReference>
<evidence type="ECO:0000313" key="2">
    <source>
        <dbReference type="EMBL" id="MSE04223.1"/>
    </source>
</evidence>
<protein>
    <submittedName>
        <fullName evidence="2">Phage head closure protein</fullName>
    </submittedName>
</protein>
<name>A0A6A8LLV2_BACVE</name>
<reference evidence="2" key="1">
    <citation type="submission" date="2019-11" db="EMBL/GenBank/DDBJ databases">
        <title>Draft Genome Sequence of Plant Growth-Promoting Rhizosphere-Associated Bacteria.</title>
        <authorList>
            <person name="Vasilyev I.Y."/>
            <person name="Radchenko V."/>
            <person name="Ilnitskaya E.V."/>
        </authorList>
    </citation>
    <scope>NUCLEOTIDE SEQUENCE</scope>
    <source>
        <strain evidence="2">VRA_517_n</strain>
        <plasmid evidence="2">unnamed01</plasmid>
    </source>
</reference>
<proteinExistence type="predicted"/>
<dbReference type="RefSeq" id="WP_025852580.1">
    <property type="nucleotide sequence ID" value="NZ_BPWC01000001.1"/>
</dbReference>
<evidence type="ECO:0000313" key="1">
    <source>
        <dbReference type="EMBL" id="MSE04088.1"/>
    </source>
</evidence>
<accession>A0A6A8LLV2</accession>
<dbReference type="Pfam" id="PF05521">
    <property type="entry name" value="Phage_HCP"/>
    <property type="match status" value="1"/>
</dbReference>
<dbReference type="InterPro" id="IPR038666">
    <property type="entry name" value="SSP1_head-tail_sf"/>
</dbReference>
<geneLocation type="plasmid" evidence="2">
    <name>unnamed01</name>
</geneLocation>
<organism evidence="2">
    <name type="scientific">Bacillus velezensis</name>
    <dbReference type="NCBI Taxonomy" id="492670"/>
    <lineage>
        <taxon>Bacteria</taxon>
        <taxon>Bacillati</taxon>
        <taxon>Bacillota</taxon>
        <taxon>Bacilli</taxon>
        <taxon>Bacillales</taxon>
        <taxon>Bacillaceae</taxon>
        <taxon>Bacillus</taxon>
        <taxon>Bacillus amyloliquefaciens group</taxon>
    </lineage>
</organism>
<dbReference type="AlphaFoldDB" id="A0A6A8LLV2"/>
<sequence length="105" mass="12387">MLNDMRYRIQFQKKKPGGRLPVEGNDSWETVIECWAKAEGLKGREYYAAAAIQKEKTVQFTIRHREDINEHMRIVFQGDSYEIEAILPNYSRRHFITIKANVVSR</sequence>
<dbReference type="InterPro" id="IPR008767">
    <property type="entry name" value="Phage_SPP1_head-tail_adaptor"/>
</dbReference>
<gene>
    <name evidence="1" type="ORF">GKC39_18780</name>
    <name evidence="2" type="ORF">GKC39_19595</name>
</gene>
<dbReference type="Gene3D" id="2.40.10.270">
    <property type="entry name" value="Bacteriophage SPP1 head-tail adaptor protein"/>
    <property type="match status" value="1"/>
</dbReference>
<keyword evidence="2" id="KW-0614">Plasmid</keyword>